<evidence type="ECO:0000313" key="9">
    <source>
        <dbReference type="EMBL" id="KAJ1113150.1"/>
    </source>
</evidence>
<dbReference type="EMBL" id="JANPWB010000012">
    <property type="protein sequence ID" value="KAJ1113150.1"/>
    <property type="molecule type" value="Genomic_DNA"/>
</dbReference>
<dbReference type="Pfam" id="PF00569">
    <property type="entry name" value="ZZ"/>
    <property type="match status" value="1"/>
</dbReference>
<evidence type="ECO:0000259" key="8">
    <source>
        <dbReference type="PROSITE" id="PS50966"/>
    </source>
</evidence>
<evidence type="ECO:0000256" key="2">
    <source>
        <dbReference type="ARBA" id="ARBA00022771"/>
    </source>
</evidence>
<gene>
    <name evidence="9" type="ORF">NDU88_001405</name>
</gene>
<evidence type="ECO:0000256" key="5">
    <source>
        <dbReference type="SAM" id="MobiDB-lite"/>
    </source>
</evidence>
<keyword evidence="1" id="KW-0479">Metal-binding</keyword>
<dbReference type="InterPro" id="IPR000433">
    <property type="entry name" value="Znf_ZZ"/>
</dbReference>
<keyword evidence="3" id="KW-0862">Zinc</keyword>
<feature type="domain" description="RING-type" evidence="6">
    <location>
        <begin position="339"/>
        <end position="380"/>
    </location>
</feature>
<dbReference type="PROSITE" id="PS01357">
    <property type="entry name" value="ZF_ZZ_1"/>
    <property type="match status" value="1"/>
</dbReference>
<dbReference type="InterPro" id="IPR013083">
    <property type="entry name" value="Znf_RING/FYVE/PHD"/>
</dbReference>
<feature type="domain" description="RING-type" evidence="6">
    <location>
        <begin position="141"/>
        <end position="192"/>
    </location>
</feature>
<dbReference type="CDD" id="cd16494">
    <property type="entry name" value="RING-CH-C4HC3_ZSWM2"/>
    <property type="match status" value="1"/>
</dbReference>
<dbReference type="PROSITE" id="PS50135">
    <property type="entry name" value="ZF_ZZ_2"/>
    <property type="match status" value="1"/>
</dbReference>
<evidence type="ECO:0000313" key="10">
    <source>
        <dbReference type="Proteomes" id="UP001066276"/>
    </source>
</evidence>
<dbReference type="SUPFAM" id="SSF57850">
    <property type="entry name" value="RING/U-box"/>
    <property type="match status" value="3"/>
</dbReference>
<feature type="domain" description="SWIM-type" evidence="8">
    <location>
        <begin position="48"/>
        <end position="81"/>
    </location>
</feature>
<evidence type="ECO:0000256" key="3">
    <source>
        <dbReference type="ARBA" id="ARBA00022833"/>
    </source>
</evidence>
<sequence length="631" mass="71157">MRQTPWRRGPTDAVSWHLDQAANTTIYILRETGPTGFLLRDEDEAKPFKVLLGDPHTCNCPSFLREKEPCKHICWLLLRRFKLPRDHEYAYQAGLVEREINSILRGLHSPDPATRKSPPPATTGAEEAQGRQKDLDSEDVCPICQDELLRRRLPVTYCRTCGNAVHINCMKIWTEHQPQPEIGCTAKCPLCREDFAPLRLLKEEIRNASQSLTAAEKEKPERHLGIPCNNCMALPIEGLCYKCNECNNFHLCQGCFTAGRHPPHQFLSRLKRNQRWRPLGYVSESPSEHKPCEELEAQLKEEMGNIKGRSSSVPKQVLKSFPLMLVRQSSKLLSPGHQCRICLKAFSLGQYARLLPCRHTFHRDCIDKWLLHEDACPLDKQVLYNPLTWKEVTGNEKLNNPGSVTSSTRLSNTKEAELFVPGTGLFIKQKVHGHVEEMSQINGKSVFHEKDWPDLKHTPSSNVLEFQCSRQSSTKHCRAAGTAGSEPYNCCKELAIDTFKKPCSIKLVDYIVPRKGILPKRIRGASSACGNLINTNKKQNDTDFQGDPEWAATLHNRNTSKSAAALGFDADFNTGVLLGTSNFSLKGEPEAMRTQKGRRRLLSRRPKQIPVSFQSPDVAFLMEGIPLNSPG</sequence>
<dbReference type="GO" id="GO:0061630">
    <property type="term" value="F:ubiquitin protein ligase activity"/>
    <property type="evidence" value="ECO:0007669"/>
    <property type="project" value="InterPro"/>
</dbReference>
<dbReference type="PANTHER" id="PTHR21540">
    <property type="entry name" value="RING FINGER AND SWIM DOMAIN-CONTAINING PROTEIN 2"/>
    <property type="match status" value="1"/>
</dbReference>
<protein>
    <recommendedName>
        <fullName evidence="11">E3 ubiquitin-protein ligase ZSWIM2</fullName>
    </recommendedName>
</protein>
<comment type="caution">
    <text evidence="9">The sequence shown here is derived from an EMBL/GenBank/DDBJ whole genome shotgun (WGS) entry which is preliminary data.</text>
</comment>
<dbReference type="SMART" id="SM00291">
    <property type="entry name" value="ZnF_ZZ"/>
    <property type="match status" value="1"/>
</dbReference>
<dbReference type="CDD" id="cd16486">
    <property type="entry name" value="mRING-H2-C3H2C2D_ZSWM2"/>
    <property type="match status" value="1"/>
</dbReference>
<dbReference type="InterPro" id="IPR007527">
    <property type="entry name" value="Znf_SWIM"/>
</dbReference>
<evidence type="ECO:0008006" key="11">
    <source>
        <dbReference type="Google" id="ProtNLM"/>
    </source>
</evidence>
<keyword evidence="2 4" id="KW-0863">Zinc-finger</keyword>
<dbReference type="PROSITE" id="PS50089">
    <property type="entry name" value="ZF_RING_2"/>
    <property type="match status" value="2"/>
</dbReference>
<dbReference type="InterPro" id="IPR039903">
    <property type="entry name" value="Zswim2"/>
</dbReference>
<dbReference type="PANTHER" id="PTHR21540:SF3">
    <property type="entry name" value="E3 UBIQUITIN-PROTEIN LIGASE ZSWIM2"/>
    <property type="match status" value="1"/>
</dbReference>
<evidence type="ECO:0000256" key="1">
    <source>
        <dbReference type="ARBA" id="ARBA00022723"/>
    </source>
</evidence>
<dbReference type="PROSITE" id="PS50966">
    <property type="entry name" value="ZF_SWIM"/>
    <property type="match status" value="1"/>
</dbReference>
<dbReference type="Gene3D" id="3.30.40.10">
    <property type="entry name" value="Zinc/RING finger domain, C3HC4 (zinc finger)"/>
    <property type="match status" value="2"/>
</dbReference>
<feature type="domain" description="ZZ-type" evidence="7">
    <location>
        <begin position="223"/>
        <end position="274"/>
    </location>
</feature>
<organism evidence="9 10">
    <name type="scientific">Pleurodeles waltl</name>
    <name type="common">Iberian ribbed newt</name>
    <dbReference type="NCBI Taxonomy" id="8319"/>
    <lineage>
        <taxon>Eukaryota</taxon>
        <taxon>Metazoa</taxon>
        <taxon>Chordata</taxon>
        <taxon>Craniata</taxon>
        <taxon>Vertebrata</taxon>
        <taxon>Euteleostomi</taxon>
        <taxon>Amphibia</taxon>
        <taxon>Batrachia</taxon>
        <taxon>Caudata</taxon>
        <taxon>Salamandroidea</taxon>
        <taxon>Salamandridae</taxon>
        <taxon>Pleurodelinae</taxon>
        <taxon>Pleurodeles</taxon>
    </lineage>
</organism>
<dbReference type="Proteomes" id="UP001066276">
    <property type="component" value="Chromosome 8"/>
</dbReference>
<dbReference type="SMART" id="SM00184">
    <property type="entry name" value="RING"/>
    <property type="match status" value="2"/>
</dbReference>
<keyword evidence="10" id="KW-1185">Reference proteome</keyword>
<name>A0AAV7NJY8_PLEWA</name>
<accession>A0AAV7NJY8</accession>
<evidence type="ECO:0000259" key="7">
    <source>
        <dbReference type="PROSITE" id="PS50135"/>
    </source>
</evidence>
<dbReference type="AlphaFoldDB" id="A0AAV7NJY8"/>
<dbReference type="Pfam" id="PF13639">
    <property type="entry name" value="zf-RING_2"/>
    <property type="match status" value="1"/>
</dbReference>
<evidence type="ECO:0000259" key="6">
    <source>
        <dbReference type="PROSITE" id="PS50089"/>
    </source>
</evidence>
<proteinExistence type="predicted"/>
<dbReference type="InterPro" id="IPR001841">
    <property type="entry name" value="Znf_RING"/>
</dbReference>
<dbReference type="Pfam" id="PF04434">
    <property type="entry name" value="SWIM"/>
    <property type="match status" value="1"/>
</dbReference>
<dbReference type="GO" id="GO:0008270">
    <property type="term" value="F:zinc ion binding"/>
    <property type="evidence" value="ECO:0007669"/>
    <property type="project" value="UniProtKB-KW"/>
</dbReference>
<feature type="region of interest" description="Disordered" evidence="5">
    <location>
        <begin position="107"/>
        <end position="134"/>
    </location>
</feature>
<evidence type="ECO:0000256" key="4">
    <source>
        <dbReference type="PROSITE-ProRule" id="PRU00228"/>
    </source>
</evidence>
<reference evidence="9" key="1">
    <citation type="journal article" date="2022" name="bioRxiv">
        <title>Sequencing and chromosome-scale assembly of the giantPleurodeles waltlgenome.</title>
        <authorList>
            <person name="Brown T."/>
            <person name="Elewa A."/>
            <person name="Iarovenko S."/>
            <person name="Subramanian E."/>
            <person name="Araus A.J."/>
            <person name="Petzold A."/>
            <person name="Susuki M."/>
            <person name="Suzuki K.-i.T."/>
            <person name="Hayashi T."/>
            <person name="Toyoda A."/>
            <person name="Oliveira C."/>
            <person name="Osipova E."/>
            <person name="Leigh N.D."/>
            <person name="Simon A."/>
            <person name="Yun M.H."/>
        </authorList>
    </citation>
    <scope>NUCLEOTIDE SEQUENCE</scope>
    <source>
        <strain evidence="9">20211129_DDA</strain>
        <tissue evidence="9">Liver</tissue>
    </source>
</reference>
<dbReference type="InterPro" id="IPR043145">
    <property type="entry name" value="Znf_ZZ_sf"/>
</dbReference>
<dbReference type="Gene3D" id="3.30.60.90">
    <property type="match status" value="1"/>
</dbReference>